<dbReference type="RefSeq" id="WP_345364873.1">
    <property type="nucleotide sequence ID" value="NZ_BAABII010000012.1"/>
</dbReference>
<protein>
    <submittedName>
        <fullName evidence="1">Uncharacterized protein</fullName>
    </submittedName>
</protein>
<proteinExistence type="predicted"/>
<accession>A0ABV4CJZ1</accession>
<evidence type="ECO:0000313" key="2">
    <source>
        <dbReference type="Proteomes" id="UP001564626"/>
    </source>
</evidence>
<gene>
    <name evidence="1" type="ORF">AB8O55_10005</name>
</gene>
<name>A0ABV4CJZ1_9PSEU</name>
<comment type="caution">
    <text evidence="1">The sequence shown here is derived from an EMBL/GenBank/DDBJ whole genome shotgun (WGS) entry which is preliminary data.</text>
</comment>
<reference evidence="1 2" key="1">
    <citation type="submission" date="2024-08" db="EMBL/GenBank/DDBJ databases">
        <title>Genome mining of Saccharopolyspora cebuensis PGLac3 from Nigerian medicinal plant.</title>
        <authorList>
            <person name="Ezeobiora C.E."/>
            <person name="Igbokwe N.H."/>
            <person name="Amin D.H."/>
            <person name="Mendie U.E."/>
        </authorList>
    </citation>
    <scope>NUCLEOTIDE SEQUENCE [LARGE SCALE GENOMIC DNA]</scope>
    <source>
        <strain evidence="1 2">PGLac3</strain>
    </source>
</reference>
<evidence type="ECO:0000313" key="1">
    <source>
        <dbReference type="EMBL" id="MEY8039729.1"/>
    </source>
</evidence>
<dbReference type="Proteomes" id="UP001564626">
    <property type="component" value="Unassembled WGS sequence"/>
</dbReference>
<keyword evidence="2" id="KW-1185">Reference proteome</keyword>
<organism evidence="1 2">
    <name type="scientific">Saccharopolyspora cebuensis</name>
    <dbReference type="NCBI Taxonomy" id="418759"/>
    <lineage>
        <taxon>Bacteria</taxon>
        <taxon>Bacillati</taxon>
        <taxon>Actinomycetota</taxon>
        <taxon>Actinomycetes</taxon>
        <taxon>Pseudonocardiales</taxon>
        <taxon>Pseudonocardiaceae</taxon>
        <taxon>Saccharopolyspora</taxon>
    </lineage>
</organism>
<sequence>MRSWLKWAVPTTALVLAAAIGGGLLAREQYGTSVQGITPASPEPVAPEPVPGGLAFTADAAAHPDQGIVRALLEVHFDAINGRDYDGWKSTVVPAKWREQPRDEWLRAYRTTHDSDVVVHRIERTPDGTLRVLLTFTSTQDPAQAPPQLAEPCIRWRVVYPLVPDEGGLRLDINRFPGSALLDPCRPE</sequence>
<dbReference type="EMBL" id="JBGEHV010000014">
    <property type="protein sequence ID" value="MEY8039729.1"/>
    <property type="molecule type" value="Genomic_DNA"/>
</dbReference>